<evidence type="ECO:0000256" key="2">
    <source>
        <dbReference type="ARBA" id="ARBA00022643"/>
    </source>
</evidence>
<keyword evidence="5" id="KW-1185">Reference proteome</keyword>
<dbReference type="Pfam" id="PF02567">
    <property type="entry name" value="PhzC-PhzF"/>
    <property type="match status" value="1"/>
</dbReference>
<sequence length="569" mass="60200">MPLATELTRRLGIRVPVVQGGMMHVGIATLASAVSNAGGLGTITALNFASPTALRSEIRRCRALTANPFAINITLLPSATSPDYRGYAQAAIDEGITIVETAGNSPGPIIAQLKDAGVTVLHKCTSIRHAQSAARLGADFLSIDGFECAGHVGESDITNLILLSKARQVLNVPFIASGGFADGWGLASALCLGASGINMGTRFLCTQEAPVHDNIKREIVQAQETDTVLLLRRWRNTNRLYKNAVAREALELELASETGSFDEVAPLVSGKRGKAVFETGDPEAGPLRFKGNQLAIIRLANTLSTAHMQAIAREFNFSETVFLRAQLPDGSFPINIFTPVNEMAFAGHPVVGAGHALFRNLLPGDLLTSETDTRLTVRTNAGPVAVSYDRDAQIVSAEHPRHAARPRLAAHALLPSYPALSIVKGVTYTLVDLTAHPELFAAVGAAESQATPLDDGWAPSFLGTMYYRVLDSHAEAGRKVQNLRVRMIAINLEDPACGSGSCALGAYLALQGGGKNGQYRFVLDQGSEIGRDSNIIVDVVLDEHGTGVASILLSGHAAPVTEGVLSLPE</sequence>
<dbReference type="Pfam" id="PF03060">
    <property type="entry name" value="NMO"/>
    <property type="match status" value="1"/>
</dbReference>
<dbReference type="Proteomes" id="UP000050424">
    <property type="component" value="Unassembled WGS sequence"/>
</dbReference>
<dbReference type="PANTHER" id="PTHR32332">
    <property type="entry name" value="2-NITROPROPANE DIOXYGENASE"/>
    <property type="match status" value="1"/>
</dbReference>
<dbReference type="Gene3D" id="3.10.310.10">
    <property type="entry name" value="Diaminopimelate Epimerase, Chain A, domain 1"/>
    <property type="match status" value="1"/>
</dbReference>
<dbReference type="GO" id="GO:0018580">
    <property type="term" value="F:nitronate monooxygenase activity"/>
    <property type="evidence" value="ECO:0007669"/>
    <property type="project" value="InterPro"/>
</dbReference>
<evidence type="ECO:0000313" key="5">
    <source>
        <dbReference type="Proteomes" id="UP000050424"/>
    </source>
</evidence>
<dbReference type="Gene3D" id="3.20.20.70">
    <property type="entry name" value="Aldolase class I"/>
    <property type="match status" value="1"/>
</dbReference>
<dbReference type="SUPFAM" id="SSF54506">
    <property type="entry name" value="Diaminopimelate epimerase-like"/>
    <property type="match status" value="1"/>
</dbReference>
<dbReference type="InterPro" id="IPR013785">
    <property type="entry name" value="Aldolase_TIM"/>
</dbReference>
<dbReference type="NCBIfam" id="TIGR00654">
    <property type="entry name" value="PhzF_family"/>
    <property type="match status" value="1"/>
</dbReference>
<dbReference type="AlphaFoldDB" id="A0A0N8H8Z8"/>
<dbReference type="STRING" id="78410.A0A0N8H8Z8"/>
<keyword evidence="1" id="KW-0285">Flavoprotein</keyword>
<keyword evidence="3" id="KW-0560">Oxidoreductase</keyword>
<evidence type="ECO:0000256" key="1">
    <source>
        <dbReference type="ARBA" id="ARBA00022630"/>
    </source>
</evidence>
<proteinExistence type="predicted"/>
<dbReference type="PANTHER" id="PTHR32332:SF28">
    <property type="entry name" value="DIOXYGENASE FAMILY OXIDOREDUCTASE, PUTATIVE (AFU_ORTHOLOGUE AFUA_5G09600)-RELATED"/>
    <property type="match status" value="1"/>
</dbReference>
<evidence type="ECO:0000313" key="4">
    <source>
        <dbReference type="EMBL" id="KPM45972.1"/>
    </source>
</evidence>
<dbReference type="InterPro" id="IPR003719">
    <property type="entry name" value="Phenazine_PhzF-like"/>
</dbReference>
<dbReference type="EMBL" id="LKCW01000004">
    <property type="protein sequence ID" value="KPM45972.1"/>
    <property type="molecule type" value="Genomic_DNA"/>
</dbReference>
<dbReference type="OrthoDB" id="412383at2759"/>
<comment type="caution">
    <text evidence="4">The sequence shown here is derived from an EMBL/GenBank/DDBJ whole genome shotgun (WGS) entry which is preliminary data.</text>
</comment>
<dbReference type="CDD" id="cd04730">
    <property type="entry name" value="NPD_like"/>
    <property type="match status" value="1"/>
</dbReference>
<reference evidence="4 5" key="1">
    <citation type="submission" date="2015-09" db="EMBL/GenBank/DDBJ databases">
        <title>Draft genome of a European isolate of the apple canker pathogen Neonectria ditissima.</title>
        <authorList>
            <person name="Gomez-Cortecero A."/>
            <person name="Harrison R.J."/>
            <person name="Armitage A.D."/>
        </authorList>
    </citation>
    <scope>NUCLEOTIDE SEQUENCE [LARGE SCALE GENOMIC DNA]</scope>
    <source>
        <strain evidence="4 5">R09/05</strain>
    </source>
</reference>
<evidence type="ECO:0000256" key="3">
    <source>
        <dbReference type="ARBA" id="ARBA00023002"/>
    </source>
</evidence>
<dbReference type="SUPFAM" id="SSF51412">
    <property type="entry name" value="Inosine monophosphate dehydrogenase (IMPDH)"/>
    <property type="match status" value="1"/>
</dbReference>
<protein>
    <submittedName>
        <fullName evidence="4">Uncharacterized protein</fullName>
    </submittedName>
</protein>
<keyword evidence="2" id="KW-0288">FMN</keyword>
<dbReference type="InterPro" id="IPR004136">
    <property type="entry name" value="NMO"/>
</dbReference>
<accession>A0A0N8H8Z8</accession>
<name>A0A0N8H8Z8_9HYPO</name>
<gene>
    <name evidence="4" type="ORF">AK830_g720</name>
</gene>
<organism evidence="4 5">
    <name type="scientific">Neonectria ditissima</name>
    <dbReference type="NCBI Taxonomy" id="78410"/>
    <lineage>
        <taxon>Eukaryota</taxon>
        <taxon>Fungi</taxon>
        <taxon>Dikarya</taxon>
        <taxon>Ascomycota</taxon>
        <taxon>Pezizomycotina</taxon>
        <taxon>Sordariomycetes</taxon>
        <taxon>Hypocreomycetidae</taxon>
        <taxon>Hypocreales</taxon>
        <taxon>Nectriaceae</taxon>
        <taxon>Neonectria</taxon>
    </lineage>
</organism>